<organism evidence="1 2">
    <name type="scientific">Cetraspora pellucida</name>
    <dbReference type="NCBI Taxonomy" id="1433469"/>
    <lineage>
        <taxon>Eukaryota</taxon>
        <taxon>Fungi</taxon>
        <taxon>Fungi incertae sedis</taxon>
        <taxon>Mucoromycota</taxon>
        <taxon>Glomeromycotina</taxon>
        <taxon>Glomeromycetes</taxon>
        <taxon>Diversisporales</taxon>
        <taxon>Gigasporaceae</taxon>
        <taxon>Cetraspora</taxon>
    </lineage>
</organism>
<dbReference type="Proteomes" id="UP000789759">
    <property type="component" value="Unassembled WGS sequence"/>
</dbReference>
<keyword evidence="2" id="KW-1185">Reference proteome</keyword>
<comment type="caution">
    <text evidence="1">The sequence shown here is derived from an EMBL/GenBank/DDBJ whole genome shotgun (WGS) entry which is preliminary data.</text>
</comment>
<dbReference type="EMBL" id="CAJVQA010013748">
    <property type="protein sequence ID" value="CAG8726563.1"/>
    <property type="molecule type" value="Genomic_DNA"/>
</dbReference>
<reference evidence="1" key="1">
    <citation type="submission" date="2021-06" db="EMBL/GenBank/DDBJ databases">
        <authorList>
            <person name="Kallberg Y."/>
            <person name="Tangrot J."/>
            <person name="Rosling A."/>
        </authorList>
    </citation>
    <scope>NUCLEOTIDE SEQUENCE</scope>
    <source>
        <strain evidence="1">FL966</strain>
    </source>
</reference>
<gene>
    <name evidence="1" type="ORF">CPELLU_LOCUS13215</name>
</gene>
<proteinExistence type="predicted"/>
<evidence type="ECO:0000313" key="2">
    <source>
        <dbReference type="Proteomes" id="UP000789759"/>
    </source>
</evidence>
<name>A0A9N9I9E8_9GLOM</name>
<evidence type="ECO:0000313" key="1">
    <source>
        <dbReference type="EMBL" id="CAG8726563.1"/>
    </source>
</evidence>
<accession>A0A9N9I9E8</accession>
<sequence>MSGVIDILSVASTFILRLLNSDSFISLSSVDSNVSYIEIGYVKIERGGKKNVETKIECTLPRFVVTVLVFDRIRESFSGSKCEQLPCEEFEVLIIWDYDRYFIAKVHALRGITSHTIIWK</sequence>
<dbReference type="AlphaFoldDB" id="A0A9N9I9E8"/>
<protein>
    <submittedName>
        <fullName evidence="1">24085_t:CDS:1</fullName>
    </submittedName>
</protein>